<keyword evidence="3" id="KW-1185">Reference proteome</keyword>
<sequence>MPGCPLPMLPTSVTLPTGVLPPVLQALNTLDLRAPTVEGKPGSGLTPPGGGVAPPIPIGGVPAPIDTVTPPVAIDLERKSQVRPYADTYRMDEGGAESNLKRNTFRHLIEVGSALGLKPETIQDARFALAILPDPIIAKIPCNIAALAAWAGVDPSTIRDYSTTFNSYGNQWFPYKVGNTFHDALEESYRDTHPTEAVYANDTPLSTIIARSGGDVSTLDPGLLRSKPDIYSSSSNYLYEMKSQFSLSKAIAESQYYIDALNDAGVPAVRRPVDERGTQGLVSFTDTNTGKSYIGAYRSVYPGTVIYCYCQPQPKSGREPVTLNLPMPTPVPAKEVPEHRDPFKDFPIVPPYVPGPSPVPGRTKGEHDNLDEVITATLEDDDGTVIEFTE</sequence>
<evidence type="ECO:0000313" key="3">
    <source>
        <dbReference type="Proteomes" id="UP000265715"/>
    </source>
</evidence>
<dbReference type="EMBL" id="QXDL01000043">
    <property type="protein sequence ID" value="RIH86699.1"/>
    <property type="molecule type" value="Genomic_DNA"/>
</dbReference>
<organism evidence="2 3">
    <name type="scientific">Calidithermus terrae</name>
    <dbReference type="NCBI Taxonomy" id="1408545"/>
    <lineage>
        <taxon>Bacteria</taxon>
        <taxon>Thermotogati</taxon>
        <taxon>Deinococcota</taxon>
        <taxon>Deinococci</taxon>
        <taxon>Thermales</taxon>
        <taxon>Thermaceae</taxon>
        <taxon>Calidithermus</taxon>
    </lineage>
</organism>
<protein>
    <submittedName>
        <fullName evidence="2">Uncharacterized protein</fullName>
    </submittedName>
</protein>
<name>A0A399EUC7_9DEIN</name>
<accession>A0A399EUC7</accession>
<dbReference type="AlphaFoldDB" id="A0A399EUC7"/>
<feature type="region of interest" description="Disordered" evidence="1">
    <location>
        <begin position="345"/>
        <end position="368"/>
    </location>
</feature>
<dbReference type="Proteomes" id="UP000265715">
    <property type="component" value="Unassembled WGS sequence"/>
</dbReference>
<proteinExistence type="predicted"/>
<evidence type="ECO:0000313" key="2">
    <source>
        <dbReference type="EMBL" id="RIH86699.1"/>
    </source>
</evidence>
<reference evidence="2 3" key="1">
    <citation type="submission" date="2018-08" db="EMBL/GenBank/DDBJ databases">
        <title>Meiothermus terrae DSM 26712 genome sequencing project.</title>
        <authorList>
            <person name="Da Costa M.S."/>
            <person name="Albuquerque L."/>
            <person name="Raposo P."/>
            <person name="Froufe H.J.C."/>
            <person name="Barroso C.S."/>
            <person name="Egas C."/>
        </authorList>
    </citation>
    <scope>NUCLEOTIDE SEQUENCE [LARGE SCALE GENOMIC DNA]</scope>
    <source>
        <strain evidence="2 3">DSM 26712</strain>
    </source>
</reference>
<evidence type="ECO:0000256" key="1">
    <source>
        <dbReference type="SAM" id="MobiDB-lite"/>
    </source>
</evidence>
<feature type="compositionally biased region" description="Pro residues" evidence="1">
    <location>
        <begin position="348"/>
        <end position="359"/>
    </location>
</feature>
<comment type="caution">
    <text evidence="2">The sequence shown here is derived from an EMBL/GenBank/DDBJ whole genome shotgun (WGS) entry which is preliminary data.</text>
</comment>
<gene>
    <name evidence="2" type="ORF">Mterra_01366</name>
</gene>